<evidence type="ECO:0000313" key="2">
    <source>
        <dbReference type="Proteomes" id="UP001367508"/>
    </source>
</evidence>
<keyword evidence="2" id="KW-1185">Reference proteome</keyword>
<sequence length="117" mass="12933">MQVRVPNLMQNKGGDSIEGREIDLVEWIVVTDASKLASCSDIFRSGKKKIPGLPALLVETCDGRLHKDCKLTISLEAEDFSRRYRHMTVGISVAGQQTDFLSMLETNLDGPVKIAEV</sequence>
<dbReference type="EMBL" id="JAYMYQ010000006">
    <property type="protein sequence ID" value="KAK7323465.1"/>
    <property type="molecule type" value="Genomic_DNA"/>
</dbReference>
<evidence type="ECO:0000313" key="1">
    <source>
        <dbReference type="EMBL" id="KAK7323465.1"/>
    </source>
</evidence>
<name>A0AAN9Q3S4_CANGL</name>
<reference evidence="1 2" key="1">
    <citation type="submission" date="2024-01" db="EMBL/GenBank/DDBJ databases">
        <title>The genomes of 5 underutilized Papilionoideae crops provide insights into root nodulation and disease resistanc.</title>
        <authorList>
            <person name="Jiang F."/>
        </authorList>
    </citation>
    <scope>NUCLEOTIDE SEQUENCE [LARGE SCALE GENOMIC DNA]</scope>
    <source>
        <strain evidence="1">LVBAO_FW01</strain>
        <tissue evidence="1">Leaves</tissue>
    </source>
</reference>
<dbReference type="Proteomes" id="UP001367508">
    <property type="component" value="Unassembled WGS sequence"/>
</dbReference>
<organism evidence="1 2">
    <name type="scientific">Canavalia gladiata</name>
    <name type="common">Sword bean</name>
    <name type="synonym">Dolichos gladiatus</name>
    <dbReference type="NCBI Taxonomy" id="3824"/>
    <lineage>
        <taxon>Eukaryota</taxon>
        <taxon>Viridiplantae</taxon>
        <taxon>Streptophyta</taxon>
        <taxon>Embryophyta</taxon>
        <taxon>Tracheophyta</taxon>
        <taxon>Spermatophyta</taxon>
        <taxon>Magnoliopsida</taxon>
        <taxon>eudicotyledons</taxon>
        <taxon>Gunneridae</taxon>
        <taxon>Pentapetalae</taxon>
        <taxon>rosids</taxon>
        <taxon>fabids</taxon>
        <taxon>Fabales</taxon>
        <taxon>Fabaceae</taxon>
        <taxon>Papilionoideae</taxon>
        <taxon>50 kb inversion clade</taxon>
        <taxon>NPAAA clade</taxon>
        <taxon>indigoferoid/millettioid clade</taxon>
        <taxon>Phaseoleae</taxon>
        <taxon>Canavalia</taxon>
    </lineage>
</organism>
<accession>A0AAN9Q3S4</accession>
<protein>
    <submittedName>
        <fullName evidence="1">Uncharacterized protein</fullName>
    </submittedName>
</protein>
<gene>
    <name evidence="1" type="ORF">VNO77_26939</name>
</gene>
<proteinExistence type="predicted"/>
<dbReference type="AlphaFoldDB" id="A0AAN9Q3S4"/>
<comment type="caution">
    <text evidence="1">The sequence shown here is derived from an EMBL/GenBank/DDBJ whole genome shotgun (WGS) entry which is preliminary data.</text>
</comment>